<dbReference type="RefSeq" id="WP_136137700.1">
    <property type="nucleotide sequence ID" value="NZ_SDGV01000026.1"/>
</dbReference>
<sequence length="291" mass="31574">MNNYLCVDIGGTTIKSGIYDENGQVVLRYPLSETNNSIAELNIVTRLKYLVEESIKDYPLSGVCISTAGVVNPETGEVIYAGYTIPNYSNTPLKQIIETNFQIPCEVENDVNAACLGEKWRGSLQGIDDAVCLTVGTGIGGAILQGGCIQHGVGFTAGEVGYLQIDGENYQDIASTSALIKKVARIKNKQYDGKQIFEMALNGDNECIQAIDELVTALTTGLVNIIYLLNPEAIVLGGGIMSQQAYLEPLILKKIATKIEDKRFNQTKITFAALKNDAGMIGALYNFKKRQ</sequence>
<comment type="similarity">
    <text evidence="1">Belongs to the ROK (NagC/XylR) family.</text>
</comment>
<comment type="caution">
    <text evidence="2">The sequence shown here is derived from an EMBL/GenBank/DDBJ whole genome shotgun (WGS) entry which is preliminary data.</text>
</comment>
<dbReference type="SUPFAM" id="SSF53067">
    <property type="entry name" value="Actin-like ATPase domain"/>
    <property type="match status" value="1"/>
</dbReference>
<dbReference type="PANTHER" id="PTHR18964:SF165">
    <property type="entry name" value="BETA-GLUCOSIDE KINASE"/>
    <property type="match status" value="1"/>
</dbReference>
<evidence type="ECO:0000256" key="1">
    <source>
        <dbReference type="ARBA" id="ARBA00006479"/>
    </source>
</evidence>
<dbReference type="PANTHER" id="PTHR18964">
    <property type="entry name" value="ROK (REPRESSOR, ORF, KINASE) FAMILY"/>
    <property type="match status" value="1"/>
</dbReference>
<evidence type="ECO:0000313" key="3">
    <source>
        <dbReference type="Proteomes" id="UP000310506"/>
    </source>
</evidence>
<protein>
    <submittedName>
        <fullName evidence="2">ROK family protein</fullName>
    </submittedName>
</protein>
<dbReference type="EMBL" id="SDGV01000026">
    <property type="protein sequence ID" value="THB60361.1"/>
    <property type="molecule type" value="Genomic_DNA"/>
</dbReference>
<dbReference type="InterPro" id="IPR000600">
    <property type="entry name" value="ROK"/>
</dbReference>
<dbReference type="CDD" id="cd24068">
    <property type="entry name" value="ASKHA_NBD_ROK_FnNanK-like"/>
    <property type="match status" value="1"/>
</dbReference>
<proteinExistence type="inferred from homology"/>
<name>A0A4S3B031_9ENTE</name>
<dbReference type="InterPro" id="IPR043129">
    <property type="entry name" value="ATPase_NBD"/>
</dbReference>
<dbReference type="Proteomes" id="UP000310506">
    <property type="component" value="Unassembled WGS sequence"/>
</dbReference>
<dbReference type="AlphaFoldDB" id="A0A4S3B031"/>
<gene>
    <name evidence="2" type="ORF">ESZ54_10960</name>
</gene>
<organism evidence="2 3">
    <name type="scientific">Vagococcus silagei</name>
    <dbReference type="NCBI Taxonomy" id="2508885"/>
    <lineage>
        <taxon>Bacteria</taxon>
        <taxon>Bacillati</taxon>
        <taxon>Bacillota</taxon>
        <taxon>Bacilli</taxon>
        <taxon>Lactobacillales</taxon>
        <taxon>Enterococcaceae</taxon>
        <taxon>Vagococcus</taxon>
    </lineage>
</organism>
<dbReference type="OrthoDB" id="9795247at2"/>
<evidence type="ECO:0000313" key="2">
    <source>
        <dbReference type="EMBL" id="THB60361.1"/>
    </source>
</evidence>
<reference evidence="2 3" key="1">
    <citation type="submission" date="2019-01" db="EMBL/GenBank/DDBJ databases">
        <title>Vagococcus silagei sp. nov. isolated from brewer's grain.</title>
        <authorList>
            <person name="Guu J.-R."/>
        </authorList>
    </citation>
    <scope>NUCLEOTIDE SEQUENCE [LARGE SCALE GENOMIC DNA]</scope>
    <source>
        <strain evidence="2 3">2B-2</strain>
    </source>
</reference>
<keyword evidence="3" id="KW-1185">Reference proteome</keyword>
<accession>A0A4S3B031</accession>
<dbReference type="Pfam" id="PF00480">
    <property type="entry name" value="ROK"/>
    <property type="match status" value="1"/>
</dbReference>
<dbReference type="Gene3D" id="3.30.420.40">
    <property type="match status" value="2"/>
</dbReference>